<feature type="region of interest" description="Disordered" evidence="1">
    <location>
        <begin position="90"/>
        <end position="122"/>
    </location>
</feature>
<dbReference type="AlphaFoldDB" id="A0AAW5HVP6"/>
<comment type="caution">
    <text evidence="3">The sequence shown here is derived from an EMBL/GenBank/DDBJ whole genome shotgun (WGS) entry which is preliminary data.</text>
</comment>
<evidence type="ECO:0000313" key="3">
    <source>
        <dbReference type="EMBL" id="MCO6393965.1"/>
    </source>
</evidence>
<name>A0AAW5HVP6_9CORY</name>
<keyword evidence="2" id="KW-0812">Transmembrane</keyword>
<evidence type="ECO:0000256" key="1">
    <source>
        <dbReference type="SAM" id="MobiDB-lite"/>
    </source>
</evidence>
<evidence type="ECO:0000313" key="4">
    <source>
        <dbReference type="Proteomes" id="UP001205920"/>
    </source>
</evidence>
<keyword evidence="2" id="KW-1133">Transmembrane helix</keyword>
<dbReference type="Proteomes" id="UP001205920">
    <property type="component" value="Unassembled WGS sequence"/>
</dbReference>
<feature type="compositionally biased region" description="Basic and acidic residues" evidence="1">
    <location>
        <begin position="101"/>
        <end position="110"/>
    </location>
</feature>
<feature type="transmembrane region" description="Helical" evidence="2">
    <location>
        <begin position="43"/>
        <end position="65"/>
    </location>
</feature>
<proteinExistence type="predicted"/>
<dbReference type="EMBL" id="JAEUWV010000002">
    <property type="protein sequence ID" value="MCO6393965.1"/>
    <property type="molecule type" value="Genomic_DNA"/>
</dbReference>
<keyword evidence="4" id="KW-1185">Reference proteome</keyword>
<dbReference type="RefSeq" id="WP_252930993.1">
    <property type="nucleotide sequence ID" value="NZ_JAEUWV010000002.1"/>
</dbReference>
<feature type="region of interest" description="Disordered" evidence="1">
    <location>
        <begin position="1"/>
        <end position="24"/>
    </location>
</feature>
<gene>
    <name evidence="3" type="ORF">JMN37_03040</name>
</gene>
<organism evidence="3 4">
    <name type="scientific">Corynebacterium lipophilum</name>
    <dbReference type="NCBI Taxonomy" id="2804918"/>
    <lineage>
        <taxon>Bacteria</taxon>
        <taxon>Bacillati</taxon>
        <taxon>Actinomycetota</taxon>
        <taxon>Actinomycetes</taxon>
        <taxon>Mycobacteriales</taxon>
        <taxon>Corynebacteriaceae</taxon>
        <taxon>Corynebacterium</taxon>
    </lineage>
</organism>
<protein>
    <recommendedName>
        <fullName evidence="5">Secreted protein</fullName>
    </recommendedName>
</protein>
<evidence type="ECO:0008006" key="5">
    <source>
        <dbReference type="Google" id="ProtNLM"/>
    </source>
</evidence>
<reference evidence="3 4" key="1">
    <citation type="submission" date="2021-01" db="EMBL/GenBank/DDBJ databases">
        <title>Identification and Characterization of Corynebacterium sp.</title>
        <authorList>
            <person name="Luo Q."/>
            <person name="Qu P."/>
            <person name="Chen Q."/>
        </authorList>
    </citation>
    <scope>NUCLEOTIDE SEQUENCE [LARGE SCALE GENOMIC DNA]</scope>
    <source>
        <strain evidence="3 4">MC-18</strain>
    </source>
</reference>
<keyword evidence="2" id="KW-0472">Membrane</keyword>
<accession>A0AAW5HVP6</accession>
<evidence type="ECO:0000256" key="2">
    <source>
        <dbReference type="SAM" id="Phobius"/>
    </source>
</evidence>
<sequence>MDNQQRPKQYFPDPEHQTQYYEPEAYYEPQSYYEPEPQRSNGLAIGLGIALAIALCAGTVLFFLWRSAAAEADKPPVTSTVTATSVVTETVTETTTKRPKLLPDRGRGESGETVAPTEPAVEVPTELRGLFDDIVSGAESALQGQ</sequence>